<dbReference type="AlphaFoldDB" id="A0A2H0VAN2"/>
<comment type="caution">
    <text evidence="1">The sequence shown here is derived from an EMBL/GenBank/DDBJ whole genome shotgun (WGS) entry which is preliminary data.</text>
</comment>
<organism evidence="1 2">
    <name type="scientific">Candidatus Doudnabacteria bacterium CG10_big_fil_rev_8_21_14_0_10_42_18</name>
    <dbReference type="NCBI Taxonomy" id="1974552"/>
    <lineage>
        <taxon>Bacteria</taxon>
        <taxon>Candidatus Doudnaibacteriota</taxon>
    </lineage>
</organism>
<evidence type="ECO:0000313" key="2">
    <source>
        <dbReference type="Proteomes" id="UP000230922"/>
    </source>
</evidence>
<reference evidence="2" key="1">
    <citation type="submission" date="2017-09" db="EMBL/GenBank/DDBJ databases">
        <title>Depth-based differentiation of microbial function through sediment-hosted aquifers and enrichment of novel symbionts in the deep terrestrial subsurface.</title>
        <authorList>
            <person name="Probst A.J."/>
            <person name="Ladd B."/>
            <person name="Jarett J.K."/>
            <person name="Geller-Mcgrath D.E."/>
            <person name="Sieber C.M.K."/>
            <person name="Emerson J.B."/>
            <person name="Anantharaman K."/>
            <person name="Thomas B.C."/>
            <person name="Malmstrom R."/>
            <person name="Stieglmeier M."/>
            <person name="Klingl A."/>
            <person name="Woyke T."/>
            <person name="Ryan C.M."/>
            <person name="Banfield J.F."/>
        </authorList>
    </citation>
    <scope>NUCLEOTIDE SEQUENCE [LARGE SCALE GENOMIC DNA]</scope>
</reference>
<accession>A0A2H0VAN2</accession>
<sequence length="83" mass="9726">MITDKDVQKLIKAFKVDFATKKDLEELEARINRKFNSIMSSVDALAKHMETYHQGIMVMRHRMERIGKWIKEASKKNGVAYKV</sequence>
<protein>
    <submittedName>
        <fullName evidence="1">Uncharacterized protein</fullName>
    </submittedName>
</protein>
<dbReference type="Proteomes" id="UP000230922">
    <property type="component" value="Unassembled WGS sequence"/>
</dbReference>
<proteinExistence type="predicted"/>
<dbReference type="EMBL" id="PFAK01000046">
    <property type="protein sequence ID" value="PIR96121.1"/>
    <property type="molecule type" value="Genomic_DNA"/>
</dbReference>
<gene>
    <name evidence="1" type="ORF">COT92_02860</name>
</gene>
<name>A0A2H0VAN2_9BACT</name>
<evidence type="ECO:0000313" key="1">
    <source>
        <dbReference type="EMBL" id="PIR96121.1"/>
    </source>
</evidence>